<comment type="caution">
    <text evidence="1">The sequence shown here is derived from an EMBL/GenBank/DDBJ whole genome shotgun (WGS) entry which is preliminary data.</text>
</comment>
<reference evidence="1 2" key="1">
    <citation type="submission" date="2022-01" db="EMBL/GenBank/DDBJ databases">
        <authorList>
            <person name="Riesco R."/>
            <person name="Trujillo M.E."/>
        </authorList>
    </citation>
    <scope>NUCLEOTIDE SEQUENCE [LARGE SCALE GENOMIC DNA]</scope>
    <source>
        <strain evidence="1 2">NIE79</strain>
    </source>
</reference>
<name>A0ABS9NA99_9ACTN</name>
<organism evidence="1 2">
    <name type="scientific">Micromonospora trifolii</name>
    <dbReference type="NCBI Taxonomy" id="2911208"/>
    <lineage>
        <taxon>Bacteria</taxon>
        <taxon>Bacillati</taxon>
        <taxon>Actinomycetota</taxon>
        <taxon>Actinomycetes</taxon>
        <taxon>Micromonosporales</taxon>
        <taxon>Micromonosporaceae</taxon>
        <taxon>Micromonospora</taxon>
    </lineage>
</organism>
<gene>
    <name evidence="1" type="ORF">NIE79_004726</name>
</gene>
<sequence length="227" mass="24658">MAAYLLRVRAEDPQLADQLGWQLQAVPPAWCSIVLPSRTPQQLAAQVAEANARGQALARRLGVKWAPPVDRRKQRLLTFARDEAGRRFCPQQAASPGRRIPEGVSTAAQLPGGGNGVNVLDTALPIYYTPGRGLGVGTHSIGGAELRLAYVGILVGSARVNQRTWPTALDCNLVEDLLRPAEVITYASRLREGLQAGWTTKSEAVEDATEFASSSFDLMETRLRCRE</sequence>
<evidence type="ECO:0000313" key="2">
    <source>
        <dbReference type="Proteomes" id="UP001201629"/>
    </source>
</evidence>
<dbReference type="Proteomes" id="UP001201629">
    <property type="component" value="Unassembled WGS sequence"/>
</dbReference>
<keyword evidence="2" id="KW-1185">Reference proteome</keyword>
<evidence type="ECO:0000313" key="1">
    <source>
        <dbReference type="EMBL" id="MCG5446159.1"/>
    </source>
</evidence>
<dbReference type="EMBL" id="JAKKFD010000044">
    <property type="protein sequence ID" value="MCG5446159.1"/>
    <property type="molecule type" value="Genomic_DNA"/>
</dbReference>
<accession>A0ABS9NA99</accession>
<proteinExistence type="predicted"/>
<dbReference type="RefSeq" id="WP_238681088.1">
    <property type="nucleotide sequence ID" value="NZ_JAKKFD010000044.1"/>
</dbReference>
<protein>
    <submittedName>
        <fullName evidence="1">Uncharacterized protein</fullName>
    </submittedName>
</protein>